<proteinExistence type="predicted"/>
<dbReference type="PANTHER" id="PTHR43739:SF5">
    <property type="entry name" value="EXO-ALPHA-SIALIDASE"/>
    <property type="match status" value="1"/>
</dbReference>
<dbReference type="InterPro" id="IPR052025">
    <property type="entry name" value="Xyloglucanase_GH74"/>
</dbReference>
<organism evidence="4 5">
    <name type="scientific">Congregibacter brevis</name>
    <dbReference type="NCBI Taxonomy" id="3081201"/>
    <lineage>
        <taxon>Bacteria</taxon>
        <taxon>Pseudomonadati</taxon>
        <taxon>Pseudomonadota</taxon>
        <taxon>Gammaproteobacteria</taxon>
        <taxon>Cellvibrionales</taxon>
        <taxon>Halieaceae</taxon>
        <taxon>Congregibacter</taxon>
    </lineage>
</organism>
<protein>
    <submittedName>
        <fullName evidence="4">Glycosyl hydrolase</fullName>
    </submittedName>
</protein>
<reference evidence="4 5" key="1">
    <citation type="submission" date="2023-10" db="EMBL/GenBank/DDBJ databases">
        <title>Two novel species belonging to the OM43/NOR5 clade.</title>
        <authorList>
            <person name="Park M."/>
        </authorList>
    </citation>
    <scope>NUCLEOTIDE SEQUENCE [LARGE SCALE GENOMIC DNA]</scope>
    <source>
        <strain evidence="4 5">IMCC45268</strain>
    </source>
</reference>
<evidence type="ECO:0000259" key="3">
    <source>
        <dbReference type="Pfam" id="PF15902"/>
    </source>
</evidence>
<feature type="chain" id="PRO_5047431486" evidence="2">
    <location>
        <begin position="20"/>
        <end position="1085"/>
    </location>
</feature>
<dbReference type="SUPFAM" id="SSF110296">
    <property type="entry name" value="Oligoxyloglucan reducing end-specific cellobiohydrolase"/>
    <property type="match status" value="1"/>
</dbReference>
<dbReference type="SUPFAM" id="SSF50939">
    <property type="entry name" value="Sialidases"/>
    <property type="match status" value="2"/>
</dbReference>
<keyword evidence="2" id="KW-0732">Signal</keyword>
<dbReference type="GO" id="GO:0016787">
    <property type="term" value="F:hydrolase activity"/>
    <property type="evidence" value="ECO:0007669"/>
    <property type="project" value="UniProtKB-KW"/>
</dbReference>
<dbReference type="InterPro" id="IPR015943">
    <property type="entry name" value="WD40/YVTN_repeat-like_dom_sf"/>
</dbReference>
<sequence>MKRILSTLLGLCIAGSVFGAAQDAASTLYKGLEWRNIGPGFMSGRIGDIARHPTDSSTWYVGVASGGVWKTSNAGVTFTPIFDDETAYSIGALAIDPSNPHTVWVGTGENNGGRHIGFGDGIYRSDDGGENWTNMGLPESQHISTIIVHPEDSNTVWAAVQGPLWTKGGERGLYMTTDGGQTWEKTLGGGEWTGVTDVVIDSRDPNVLYAATWQHQRTVAAYMGGGPESGLHRSLDGGKTWTKLTEGLPTGNMGKIGLAISLQNPDVVYAAIELDRRKGGVWRSDDRGASWVKGADAVSGGTGPHYYQELTASMHKHDRLYLVGPTVLKSEDGGLTFEPMPHPNQHGDMHAIVFDPEDPDYIMMGTDGGVYESFDLGDTWRYMSNLPVTQYYKLALDDTEPFYNIYGGTQDNNTQGGPSRTDTVNGIRNADWEVILGGDGHQPATEPGNPDIMYAESQKGNLNRVDTTTGESIYIQPQPAPGDPPERFNWDSPILVSPHSPARIYFASQRVWRSDNRGDDWTAISGDLTRDEDRMLMPLMGQTWSWDAPWDMFAMSDYNTITSLAESPLVEGLLYAATDDGLIQVSENGGDSWRRLEVGSMPDVPDTAFVNDIRADLHDADTVYVALDNHKYGDFKPYLLVSRNRGRSWSSITDGIPDRHLVWRLVQDHERAGLMFAGTEFGVFMTLNGGDSWEKFSAGMPTISIRDIQIQRRENDIVAASFGRGFFVMDDYSALRELSDDAMEQEATLFEARDADWYFPRKVLGARKRGSQGDDLYVAENPPFGAVLTYHLADGFSTLEKIRQDAEKKVLEAGDQVTFEGWDAVEAERREAAPALMMVIRDASGNVIRRLDAPTEKGFHRLAWDLRHPYYGSVETPPDWQGLPPKGFMVMPGTYSAELVLLENGESRLLDEAVSFEVKRMYGSALSGASMDEVDAFWKELSAVSGQVSGARYALDDAMETIATMQKMLSVTAAAPGDIDERLHDLHQELYEIDEALNGNKSVQAVGNYELHRVNSWLGHARRGVSNSSYGPTGAHRQSLGYAVEVFAPIRERLNAVIDAEIPALRKKLQSAGAPWGAGQPVPAS</sequence>
<dbReference type="RefSeq" id="WP_407327862.1">
    <property type="nucleotide sequence ID" value="NZ_CP136865.1"/>
</dbReference>
<dbReference type="InterPro" id="IPR031778">
    <property type="entry name" value="Sortilin_N"/>
</dbReference>
<gene>
    <name evidence="4" type="ORF">R0137_01020</name>
</gene>
<dbReference type="CDD" id="cd15482">
    <property type="entry name" value="Sialidase_non-viral"/>
    <property type="match status" value="1"/>
</dbReference>
<dbReference type="Pfam" id="PF15902">
    <property type="entry name" value="Sortilin-Vps10"/>
    <property type="match status" value="1"/>
</dbReference>
<feature type="signal peptide" evidence="2">
    <location>
        <begin position="1"/>
        <end position="19"/>
    </location>
</feature>
<dbReference type="Gene3D" id="2.130.10.10">
    <property type="entry name" value="YVTN repeat-like/Quinoprotein amine dehydrogenase"/>
    <property type="match status" value="4"/>
</dbReference>
<feature type="domain" description="Sortilin N-terminal" evidence="3">
    <location>
        <begin position="122"/>
        <end position="247"/>
    </location>
</feature>
<dbReference type="PANTHER" id="PTHR43739">
    <property type="entry name" value="XYLOGLUCANASE (EUROFUNG)"/>
    <property type="match status" value="1"/>
</dbReference>
<name>A0ABZ0IEC0_9GAMM</name>
<evidence type="ECO:0000256" key="1">
    <source>
        <dbReference type="ARBA" id="ARBA00022737"/>
    </source>
</evidence>
<dbReference type="EMBL" id="CP136865">
    <property type="protein sequence ID" value="WOJ97169.1"/>
    <property type="molecule type" value="Genomic_DNA"/>
</dbReference>
<keyword evidence="1" id="KW-0677">Repeat</keyword>
<keyword evidence="5" id="KW-1185">Reference proteome</keyword>
<dbReference type="Proteomes" id="UP001626549">
    <property type="component" value="Chromosome"/>
</dbReference>
<dbReference type="InterPro" id="IPR036278">
    <property type="entry name" value="Sialidase_sf"/>
</dbReference>
<evidence type="ECO:0000313" key="5">
    <source>
        <dbReference type="Proteomes" id="UP001626549"/>
    </source>
</evidence>
<keyword evidence="4" id="KW-0378">Hydrolase</keyword>
<evidence type="ECO:0000313" key="4">
    <source>
        <dbReference type="EMBL" id="WOJ97169.1"/>
    </source>
</evidence>
<accession>A0ABZ0IEC0</accession>
<evidence type="ECO:0000256" key="2">
    <source>
        <dbReference type="SAM" id="SignalP"/>
    </source>
</evidence>